<evidence type="ECO:0000256" key="1">
    <source>
        <dbReference type="SAM" id="Phobius"/>
    </source>
</evidence>
<feature type="transmembrane region" description="Helical" evidence="1">
    <location>
        <begin position="99"/>
        <end position="118"/>
    </location>
</feature>
<dbReference type="EMBL" id="RKHR01000003">
    <property type="protein sequence ID" value="ROS05329.1"/>
    <property type="molecule type" value="Genomic_DNA"/>
</dbReference>
<dbReference type="Proteomes" id="UP000275394">
    <property type="component" value="Unassembled WGS sequence"/>
</dbReference>
<proteinExistence type="predicted"/>
<dbReference type="AlphaFoldDB" id="A0A3N2E117"/>
<gene>
    <name evidence="2" type="ORF">EDC56_0859</name>
</gene>
<protein>
    <submittedName>
        <fullName evidence="2">Uncharacterized protein</fullName>
    </submittedName>
</protein>
<evidence type="ECO:0000313" key="3">
    <source>
        <dbReference type="Proteomes" id="UP000275394"/>
    </source>
</evidence>
<keyword evidence="1" id="KW-0812">Transmembrane</keyword>
<name>A0A3N2E117_9GAMM</name>
<dbReference type="InterPro" id="IPR046162">
    <property type="entry name" value="DUF6164"/>
</dbReference>
<sequence>MAKLLFNLRDACDDEVEEVFELLEENQVDFYQTQGGSFGLSIAGIWVNDDEEFQRARQLLDEYQQQRQQQVRAHYRELRESGQQDRLWARLKRIPNRMITFPIAIVIILLLSIIPFLYMY</sequence>
<evidence type="ECO:0000313" key="2">
    <source>
        <dbReference type="EMBL" id="ROS05329.1"/>
    </source>
</evidence>
<keyword evidence="3" id="KW-1185">Reference proteome</keyword>
<reference evidence="2 3" key="1">
    <citation type="submission" date="2018-11" db="EMBL/GenBank/DDBJ databases">
        <title>Genomic Encyclopedia of Type Strains, Phase IV (KMG-IV): sequencing the most valuable type-strain genomes for metagenomic binning, comparative biology and taxonomic classification.</title>
        <authorList>
            <person name="Goeker M."/>
        </authorList>
    </citation>
    <scope>NUCLEOTIDE SEQUENCE [LARGE SCALE GENOMIC DNA]</scope>
    <source>
        <strain evidence="2 3">DSM 100316</strain>
    </source>
</reference>
<accession>A0A3N2E117</accession>
<keyword evidence="1" id="KW-1133">Transmembrane helix</keyword>
<organism evidence="2 3">
    <name type="scientific">Sinobacterium caligoides</name>
    <dbReference type="NCBI Taxonomy" id="933926"/>
    <lineage>
        <taxon>Bacteria</taxon>
        <taxon>Pseudomonadati</taxon>
        <taxon>Pseudomonadota</taxon>
        <taxon>Gammaproteobacteria</taxon>
        <taxon>Cellvibrionales</taxon>
        <taxon>Spongiibacteraceae</taxon>
        <taxon>Sinobacterium</taxon>
    </lineage>
</organism>
<dbReference type="Pfam" id="PF19661">
    <property type="entry name" value="DUF6164"/>
    <property type="match status" value="1"/>
</dbReference>
<keyword evidence="1" id="KW-0472">Membrane</keyword>
<comment type="caution">
    <text evidence="2">The sequence shown here is derived from an EMBL/GenBank/DDBJ whole genome shotgun (WGS) entry which is preliminary data.</text>
</comment>